<evidence type="ECO:0000313" key="4">
    <source>
        <dbReference type="Proteomes" id="UP000034774"/>
    </source>
</evidence>
<protein>
    <submittedName>
        <fullName evidence="3">Nucleoside-diphosphate-sugar epimerase</fullName>
    </submittedName>
</protein>
<comment type="similarity">
    <text evidence="1">Belongs to the NAD(P)-dependent epimerase/dehydratase family.</text>
</comment>
<evidence type="ECO:0000313" key="3">
    <source>
        <dbReference type="EMBL" id="KKQ91793.1"/>
    </source>
</evidence>
<evidence type="ECO:0000256" key="1">
    <source>
        <dbReference type="ARBA" id="ARBA00007637"/>
    </source>
</evidence>
<evidence type="ECO:0000259" key="2">
    <source>
        <dbReference type="Pfam" id="PF01370"/>
    </source>
</evidence>
<dbReference type="InterPro" id="IPR036291">
    <property type="entry name" value="NAD(P)-bd_dom_sf"/>
</dbReference>
<proteinExistence type="inferred from homology"/>
<sequence length="311" mass="34782">MKNYSKVSNPCVLVTGGAGFIGSNLVDFLIEKGYKVYVFDNLSSGRREFVNPKANFVLVDLTNAKKVSELVAKIKPATIHHVAALPRILRSVDDPVGTHEANVRATLSMLEAAKVTQVEKFIFSSSSSVYGLQKIAKMNEKMIPNPISHYAIQKLMSEMYCTFYADKFGLRVASLRYFNVYGKRQPDTGEYSLVIGKFLKSSDRDENLTVFGDGKQTRDYTYIDDVVAANYKAMKNPLVKGKNIILNIGFGKEVSVNDLVGIIGGKTIYIRPNPRGEYEERRKYSDSHLAQKIISWKAKIDIETGIGLLRK</sequence>
<dbReference type="STRING" id="1618572.UT17_C0004G0141"/>
<feature type="domain" description="NAD-dependent epimerase/dehydratase" evidence="2">
    <location>
        <begin position="12"/>
        <end position="249"/>
    </location>
</feature>
<dbReference type="EMBL" id="LBVU01000004">
    <property type="protein sequence ID" value="KKQ91793.1"/>
    <property type="molecule type" value="Genomic_DNA"/>
</dbReference>
<dbReference type="Gene3D" id="3.90.25.10">
    <property type="entry name" value="UDP-galactose 4-epimerase, domain 1"/>
    <property type="match status" value="1"/>
</dbReference>
<name>A0A0G0LIS8_9BACT</name>
<dbReference type="SUPFAM" id="SSF51735">
    <property type="entry name" value="NAD(P)-binding Rossmann-fold domains"/>
    <property type="match status" value="1"/>
</dbReference>
<dbReference type="Gene3D" id="3.40.50.720">
    <property type="entry name" value="NAD(P)-binding Rossmann-like Domain"/>
    <property type="match status" value="1"/>
</dbReference>
<organism evidence="3 4">
    <name type="scientific">Candidatus Woesebacteria bacterium GW2011_GWB1_39_10</name>
    <dbReference type="NCBI Taxonomy" id="1618572"/>
    <lineage>
        <taxon>Bacteria</taxon>
        <taxon>Candidatus Woeseibacteriota</taxon>
    </lineage>
</organism>
<dbReference type="InterPro" id="IPR001509">
    <property type="entry name" value="Epimerase_deHydtase"/>
</dbReference>
<dbReference type="PATRIC" id="fig|1618572.3.peg.861"/>
<dbReference type="AlphaFoldDB" id="A0A0G0LIS8"/>
<comment type="caution">
    <text evidence="3">The sequence shown here is derived from an EMBL/GenBank/DDBJ whole genome shotgun (WGS) entry which is preliminary data.</text>
</comment>
<dbReference type="Proteomes" id="UP000034774">
    <property type="component" value="Unassembled WGS sequence"/>
</dbReference>
<gene>
    <name evidence="3" type="ORF">UT17_C0004G0141</name>
</gene>
<dbReference type="Pfam" id="PF01370">
    <property type="entry name" value="Epimerase"/>
    <property type="match status" value="1"/>
</dbReference>
<dbReference type="PANTHER" id="PTHR43000">
    <property type="entry name" value="DTDP-D-GLUCOSE 4,6-DEHYDRATASE-RELATED"/>
    <property type="match status" value="1"/>
</dbReference>
<accession>A0A0G0LIS8</accession>
<reference evidence="3 4" key="1">
    <citation type="journal article" date="2015" name="Nature">
        <title>rRNA introns, odd ribosomes, and small enigmatic genomes across a large radiation of phyla.</title>
        <authorList>
            <person name="Brown C.T."/>
            <person name="Hug L.A."/>
            <person name="Thomas B.C."/>
            <person name="Sharon I."/>
            <person name="Castelle C.J."/>
            <person name="Singh A."/>
            <person name="Wilkins M.J."/>
            <person name="Williams K.H."/>
            <person name="Banfield J.F."/>
        </authorList>
    </citation>
    <scope>NUCLEOTIDE SEQUENCE [LARGE SCALE GENOMIC DNA]</scope>
</reference>